<dbReference type="InterPro" id="IPR050834">
    <property type="entry name" value="Glycosyltransf_2"/>
</dbReference>
<feature type="transmembrane region" description="Helical" evidence="1">
    <location>
        <begin position="589"/>
        <end position="609"/>
    </location>
</feature>
<organism evidence="2 3">
    <name type="scientific">Sphaerisporangium flaviroseum</name>
    <dbReference type="NCBI Taxonomy" id="509199"/>
    <lineage>
        <taxon>Bacteria</taxon>
        <taxon>Bacillati</taxon>
        <taxon>Actinomycetota</taxon>
        <taxon>Actinomycetes</taxon>
        <taxon>Streptosporangiales</taxon>
        <taxon>Streptosporangiaceae</taxon>
        <taxon>Sphaerisporangium</taxon>
    </lineage>
</organism>
<dbReference type="PANTHER" id="PTHR43685:SF3">
    <property type="entry name" value="SLR2126 PROTEIN"/>
    <property type="match status" value="1"/>
</dbReference>
<keyword evidence="3" id="KW-1185">Reference proteome</keyword>
<dbReference type="PANTHER" id="PTHR43685">
    <property type="entry name" value="GLYCOSYLTRANSFERASE"/>
    <property type="match status" value="1"/>
</dbReference>
<dbReference type="InterPro" id="IPR029044">
    <property type="entry name" value="Nucleotide-diphossugar_trans"/>
</dbReference>
<evidence type="ECO:0000313" key="3">
    <source>
        <dbReference type="Proteomes" id="UP001500888"/>
    </source>
</evidence>
<dbReference type="Gene3D" id="3.90.550.10">
    <property type="entry name" value="Spore Coat Polysaccharide Biosynthesis Protein SpsA, Chain A"/>
    <property type="match status" value="1"/>
</dbReference>
<protein>
    <submittedName>
        <fullName evidence="2">Glycosyltransferase</fullName>
    </submittedName>
</protein>
<dbReference type="Pfam" id="PF13641">
    <property type="entry name" value="Glyco_tranf_2_3"/>
    <property type="match status" value="1"/>
</dbReference>
<feature type="transmembrane region" description="Helical" evidence="1">
    <location>
        <begin position="675"/>
        <end position="696"/>
    </location>
</feature>
<name>A0ABP7IZF7_9ACTN</name>
<accession>A0ABP7IZF7</accession>
<feature type="transmembrane region" description="Helical" evidence="1">
    <location>
        <begin position="551"/>
        <end position="577"/>
    </location>
</feature>
<gene>
    <name evidence="2" type="ORF">GCM10022226_59250</name>
</gene>
<feature type="transmembrane region" description="Helical" evidence="1">
    <location>
        <begin position="708"/>
        <end position="727"/>
    </location>
</feature>
<reference evidence="3" key="1">
    <citation type="journal article" date="2019" name="Int. J. Syst. Evol. Microbiol.">
        <title>The Global Catalogue of Microorganisms (GCM) 10K type strain sequencing project: providing services to taxonomists for standard genome sequencing and annotation.</title>
        <authorList>
            <consortium name="The Broad Institute Genomics Platform"/>
            <consortium name="The Broad Institute Genome Sequencing Center for Infectious Disease"/>
            <person name="Wu L."/>
            <person name="Ma J."/>
        </authorList>
    </citation>
    <scope>NUCLEOTIDE SEQUENCE [LARGE SCALE GENOMIC DNA]</scope>
    <source>
        <strain evidence="3">JCM 16908</strain>
    </source>
</reference>
<proteinExistence type="predicted"/>
<comment type="caution">
    <text evidence="2">The sequence shown here is derived from an EMBL/GenBank/DDBJ whole genome shotgun (WGS) entry which is preliminary data.</text>
</comment>
<dbReference type="EMBL" id="BAAAZR010000028">
    <property type="protein sequence ID" value="GAA3830548.1"/>
    <property type="molecule type" value="Genomic_DNA"/>
</dbReference>
<dbReference type="RefSeq" id="WP_344947451.1">
    <property type="nucleotide sequence ID" value="NZ_BAAAZR010000028.1"/>
</dbReference>
<evidence type="ECO:0000256" key="1">
    <source>
        <dbReference type="SAM" id="Phobius"/>
    </source>
</evidence>
<keyword evidence="1" id="KW-0812">Transmembrane</keyword>
<keyword evidence="1" id="KW-0472">Membrane</keyword>
<evidence type="ECO:0000313" key="2">
    <source>
        <dbReference type="EMBL" id="GAA3830548.1"/>
    </source>
</evidence>
<feature type="transmembrane region" description="Helical" evidence="1">
    <location>
        <begin position="498"/>
        <end position="531"/>
    </location>
</feature>
<sequence>MQPPRQSVTAIVVAHDGARWLTETLDGVLRQTRPLDRVVGVDNGSRDGSARALTEAFGANSVLSLPRSTGFGEAVAAVLERLPRTGGQEWIWLLHDDCAPHPQALEALLWAAAEDEKVAILGPKLRDWLDRRILLEVGVTVDRSGRRDTGLEPREYDQGQHDGVRKVLSVSTAGMLIRRDVWERLGGLDPALPLFRDDLDLCWRATAAGYHVLNVTAAVAWHAEAATRRRRRMTASTDHPRRLDRRNAMFVIMANLPARSLMWSLVRNIFGSFFRTLLLILAKQPANALDEVVAVASVVGGPRRLLKARKARKEERKQGYALVKPLFTPSGAAYRRLADMVQSYLSGSGPIDSAGRHHAVISEPSNDDDGDELLTDVGLMQRVFSHPGVLLGLALLAVTLTAERSLLYGDLLGGGALVPVVGGASDLWQFYTSGYHASGLGSDGWAPPYVAVLAALSTVFLGKTWLAVSVVLLGCVPLAGLSAYVATRSMISYPLARVWLAASYALLPVATGVVAAGRLGTAVVFVLLPAYASLASRVIMGERRSARRAAWGLGLLLAVGTAFAPLVYVLVAVLGGLAAVSFGGVRRGVGVSLGIAMAVPVVLLFPWLVQIAGDPGRIMLEAGLHRPGLADPRLPADALLLLSPGGPGMPPVWVTGGLIAAALAALIFRRHQMVVVVGWGVTVFGILVAIVVSRVPVAGVPAWPGVPLAFAATGLIVAAALTGHRIVELRERGGLRRVAAALMVLVACGTPVAAAGLWMKDGTRGPLQRGVPSVISDFAAASSTKGEGTVVLRSGTDGRLTFTVLRGRIPLIGETDLPVPAAMRERLSGTVAGMASGRGGDDALTLATYGVRFVAVPAPVDAKVRRSLDSDPALVRVNLSPSAGLWRLVRPLGRAYLVDKAGARTPVPYTETAGGGVTATVPAGQGERTLVLAEPAGGWTATAGGSSLDGRTVDGWAQGFAVPPAGGRVAIEYPAFWHDVWLWAQVVLVILVLVLASPGARSVEPVEDYVEMPVERAAEGVLVR</sequence>
<dbReference type="SUPFAM" id="SSF53448">
    <property type="entry name" value="Nucleotide-diphospho-sugar transferases"/>
    <property type="match status" value="1"/>
</dbReference>
<keyword evidence="1" id="KW-1133">Transmembrane helix</keyword>
<feature type="transmembrane region" description="Helical" evidence="1">
    <location>
        <begin position="650"/>
        <end position="668"/>
    </location>
</feature>
<feature type="transmembrane region" description="Helical" evidence="1">
    <location>
        <begin position="739"/>
        <end position="759"/>
    </location>
</feature>
<feature type="transmembrane region" description="Helical" evidence="1">
    <location>
        <begin position="383"/>
        <end position="402"/>
    </location>
</feature>
<feature type="transmembrane region" description="Helical" evidence="1">
    <location>
        <begin position="465"/>
        <end position="486"/>
    </location>
</feature>
<dbReference type="Proteomes" id="UP001500888">
    <property type="component" value="Unassembled WGS sequence"/>
</dbReference>